<dbReference type="PANTHER" id="PTHR15678">
    <property type="entry name" value="ANTIGEN MLAA-22-RELATED"/>
    <property type="match status" value="1"/>
</dbReference>
<comment type="caution">
    <text evidence="5">The sequence shown here is derived from an EMBL/GenBank/DDBJ whole genome shotgun (WGS) entry which is preliminary data.</text>
</comment>
<dbReference type="InterPro" id="IPR019441">
    <property type="entry name" value="FMP27/BLTP2/Hobbit_GFWDK_RBG"/>
</dbReference>
<dbReference type="STRING" id="6832.A0A553NE48"/>
<dbReference type="Pfam" id="PF10344">
    <property type="entry name" value="Hobbit"/>
    <property type="match status" value="1"/>
</dbReference>
<feature type="coiled-coil region" evidence="1">
    <location>
        <begin position="1733"/>
        <end position="1787"/>
    </location>
</feature>
<dbReference type="PANTHER" id="PTHR15678:SF6">
    <property type="entry name" value="BRIDGE-LIKE LIPID TRANSFER PROTEIN FAMILY MEMBER 2"/>
    <property type="match status" value="1"/>
</dbReference>
<dbReference type="SMART" id="SM01214">
    <property type="entry name" value="Fmp27_GFWDK"/>
    <property type="match status" value="1"/>
</dbReference>
<dbReference type="OMA" id="WASFETK"/>
<evidence type="ECO:0000256" key="2">
    <source>
        <dbReference type="SAM" id="MobiDB-lite"/>
    </source>
</evidence>
<reference evidence="5 6" key="1">
    <citation type="journal article" date="2018" name="Nat. Ecol. Evol.">
        <title>Genomic signatures of mitonuclear coevolution across populations of Tigriopus californicus.</title>
        <authorList>
            <person name="Barreto F.S."/>
            <person name="Watson E.T."/>
            <person name="Lima T.G."/>
            <person name="Willett C.S."/>
            <person name="Edmands S."/>
            <person name="Li W."/>
            <person name="Burton R.S."/>
        </authorList>
    </citation>
    <scope>NUCLEOTIDE SEQUENCE [LARGE SCALE GENOMIC DNA]</scope>
    <source>
        <strain evidence="5 6">San Diego</strain>
    </source>
</reference>
<feature type="compositionally biased region" description="Polar residues" evidence="2">
    <location>
        <begin position="1306"/>
        <end position="1315"/>
    </location>
</feature>
<feature type="transmembrane region" description="Helical" evidence="3">
    <location>
        <begin position="7"/>
        <end position="30"/>
    </location>
</feature>
<dbReference type="InterPro" id="IPR045167">
    <property type="entry name" value="Hobbit"/>
</dbReference>
<feature type="region of interest" description="Disordered" evidence="2">
    <location>
        <begin position="1342"/>
        <end position="1363"/>
    </location>
</feature>
<evidence type="ECO:0000256" key="1">
    <source>
        <dbReference type="SAM" id="Coils"/>
    </source>
</evidence>
<gene>
    <name evidence="5" type="ORF">TCAL_11044</name>
</gene>
<keyword evidence="3" id="KW-0812">Transmembrane</keyword>
<evidence type="ECO:0000256" key="3">
    <source>
        <dbReference type="SAM" id="Phobius"/>
    </source>
</evidence>
<sequence length="2118" mass="241367">MCITMEVALLIILVVLLVYVSLIFVLPRLISIICTFFLQCTLVARRINLQGRALEDITLSKPLANGLHVEINLKRVRFGSNWMSNAHAYLDIAAEEVEVKVHGCGSLSSWLATAPKGAKSGLEDHGSSGRISFGRWFDRAVSLSNLISCSITNLSLAIELEDPKKGRLWAKTRVSHFLMSTKRIHHENEKLCCQIGQIHQELAVDECTLGWAEIPSLEILIDFDLIALDLAQAEIRVPSHWHGLKEWHPALKLPALLKQEFVLNVDKLKVKWPQKNEFNLQCHSLRCGSTRFLDFALLLLEVNVERAHGEFNATTTQLSVNLPAILSVLVELPEPLKNQSMALTFHYLRLDTKDIGSDFSVHAMVFSDVQGDEQRGQQPPILKVESISSSCDGDRTLINVHAHKLEVHLEYSVMSDLLSLTALTLAKIPRRPISVTSVKDRSRLSPVERHISVGCDQISAVVTVDPRGNVSLSTLGQDFGVSFKGKSSWAATIRKISLIDHTRLKRPLVFLDCEQPLSLIREAQALQVTTKSNIRVSWQGYAHLALFRMSSLVKDKLQGLPSFWKANPGPSSQGASVKFSADCPSISIHLHLPETLMTLVFKNPTLTRTIENAFHLGVAKGRIGFDKHPDIIGWSDLNICSAENQSNHRAEMTKKITPVNRLIEISVVNFEISFPYEYNVHKAYSTDLLGTFKWLKRVHGVDQSNFDRIHPDVLLYAKTISFQLADDPFEVSLRDNYELLEDEFFESHKRAVCLEAKIDDLRRTHILLPSNKIEELFANLLKKNAEIYIQRSKNLRQKTPRRTRLMQACYNSLKLHILSDQSLAGWENMTKFMKGVESDLVWPEDISFSTILAKWVRFECKNAFLKLRDFPQPFIEMRHLLFWGKVVFADESPGPRAKRTQALKMGHPDFPDETIERSLQSPKLYMDIAMDMGYYSFSHGPYFPDETIERSLQSPKLYMDIAMDMGYYSFSHGPCWEPVIGQVFAAMNYITGLTKNDPSPPLTWWDKMRYFIHGRLLWSVQSYKGYLHTSLDPYNTTEEIELSLTNANFQFINNAVVKCDAQSLDLFARTASKYDDCRLFHTPNFSLSIYFVWLCQGQAKDHFAVSLCSRQKLPEFSAQQGHDSFRAFRSHNMNVRINLETTKTSSHEKPKIHLYSSTIRWMESLKWLFSGMARPVRRGALFGTPPVRKQSFFRHFKDVDISCSFNCLEFDYWTSASMTKGILVVISKGLFFSGKYRLHLAKVNDGLIRRPRTAWITEYTNCEFSSTDVWFQCIWSNNTSTSATSNMNNSNNNNNNNNADTDTASEGGQSSSTVSEEGGSRQLEKNFFFFVEKVQYNRDISKFKQQQQPPPQPSQTQPPDASATSCPLHCLIVNGARGAWTTSNRDMAFALYQSWRRAHILRNQLSSDGLKPLQQKDIEMSAPNTGEATTPGSQESSPPLGLFPKRGDDELCLSKLSWNDKAYVEELLENPSCTTVYSDDQYVNAKEKELDAKTAACGKNDVQQREWVIKFINCQMLLKGTETKGYLILSATKAEALRTIHTPVWKDETLLSKISWSGALECMQYFATVSPNPETVLIDEILWVPQEMIESRETTSATLAPQEDLIDASNRSVGGVISGQSGPHQLQRIVSQCKCEFFYVAYGDDSVEVDRDLIPKRPEESPWTDRDDYVNCFALIHHDLNVSTNSLQYSMILDVVNNLLLFIDPTFRSRTENFLRLKYQLMLSNVMDQRKPIAQLQSQIRQLICQLRAREKDVYYFHSGRNHERALEDLETEIQRLKESVAHMSEELDLRLRCLNDFQLSQNQKRHLLHNDRKGELRQKSEIFFSRAQWRLTETDGQLGIADADIVNFSYSRAIMRDDSTEHLLEIGYITVKNLLKEQLYTEVISPSDLTNVPVDRQRTLRMFCREKPPVGGISVKDHFEINLVPLSIGITQSFYKKIVMLCFPERLSADAKVDQIAPKDKKKAVEASKSSAKKSSNFYVDVPLCKDDVELMKERAQQNKLFVYIKIPEVPINVSFKSEKEKNKILDVSGFLLQVPTIEYHNVTWTWLDFLMAVKSRTKDSLVSQAIKQKLSMRSTHAKSEAKNKRQNALNLQDDTEKAKLLFGDINFPQGGTRKKK</sequence>
<dbReference type="EMBL" id="VCGU01000458">
    <property type="protein sequence ID" value="TRY63710.1"/>
    <property type="molecule type" value="Genomic_DNA"/>
</dbReference>
<evidence type="ECO:0000259" key="4">
    <source>
        <dbReference type="SMART" id="SM01214"/>
    </source>
</evidence>
<evidence type="ECO:0000313" key="6">
    <source>
        <dbReference type="Proteomes" id="UP000318571"/>
    </source>
</evidence>
<keyword evidence="3" id="KW-0472">Membrane</keyword>
<proteinExistence type="predicted"/>
<feature type="compositionally biased region" description="Polar residues" evidence="2">
    <location>
        <begin position="1422"/>
        <end position="1437"/>
    </location>
</feature>
<name>A0A553NE48_TIGCA</name>
<feature type="compositionally biased region" description="Low complexity" evidence="2">
    <location>
        <begin position="1282"/>
        <end position="1305"/>
    </location>
</feature>
<accession>A0A553NE48</accession>
<keyword evidence="6" id="KW-1185">Reference proteome</keyword>
<protein>
    <recommendedName>
        <fullName evidence="4">FMP27/BLTP2/Hobbit GFWDK motif-containing RBG unit domain-containing protein</fullName>
    </recommendedName>
</protein>
<feature type="region of interest" description="Disordered" evidence="2">
    <location>
        <begin position="1422"/>
        <end position="1441"/>
    </location>
</feature>
<feature type="region of interest" description="Disordered" evidence="2">
    <location>
        <begin position="1282"/>
        <end position="1320"/>
    </location>
</feature>
<feature type="domain" description="FMP27/BLTP2/Hobbit GFWDK motif-containing RBG unit" evidence="4">
    <location>
        <begin position="869"/>
        <end position="1036"/>
    </location>
</feature>
<keyword evidence="3" id="KW-1133">Transmembrane helix</keyword>
<organism evidence="5 6">
    <name type="scientific">Tigriopus californicus</name>
    <name type="common">Marine copepod</name>
    <dbReference type="NCBI Taxonomy" id="6832"/>
    <lineage>
        <taxon>Eukaryota</taxon>
        <taxon>Metazoa</taxon>
        <taxon>Ecdysozoa</taxon>
        <taxon>Arthropoda</taxon>
        <taxon>Crustacea</taxon>
        <taxon>Multicrustacea</taxon>
        <taxon>Hexanauplia</taxon>
        <taxon>Copepoda</taxon>
        <taxon>Harpacticoida</taxon>
        <taxon>Harpacticidae</taxon>
        <taxon>Tigriopus</taxon>
    </lineage>
</organism>
<keyword evidence="1" id="KW-0175">Coiled coil</keyword>
<dbReference type="Proteomes" id="UP000318571">
    <property type="component" value="Chromosome 10"/>
</dbReference>
<evidence type="ECO:0000313" key="5">
    <source>
        <dbReference type="EMBL" id="TRY63710.1"/>
    </source>
</evidence>